<protein>
    <submittedName>
        <fullName evidence="2">Uncharacterized protein</fullName>
    </submittedName>
</protein>
<proteinExistence type="predicted"/>
<evidence type="ECO:0000256" key="1">
    <source>
        <dbReference type="SAM" id="MobiDB-lite"/>
    </source>
</evidence>
<organism evidence="2 3">
    <name type="scientific">Protopolystoma xenopodis</name>
    <dbReference type="NCBI Taxonomy" id="117903"/>
    <lineage>
        <taxon>Eukaryota</taxon>
        <taxon>Metazoa</taxon>
        <taxon>Spiralia</taxon>
        <taxon>Lophotrochozoa</taxon>
        <taxon>Platyhelminthes</taxon>
        <taxon>Monogenea</taxon>
        <taxon>Polyopisthocotylea</taxon>
        <taxon>Polystomatidea</taxon>
        <taxon>Polystomatidae</taxon>
        <taxon>Protopolystoma</taxon>
    </lineage>
</organism>
<evidence type="ECO:0000313" key="3">
    <source>
        <dbReference type="Proteomes" id="UP000784294"/>
    </source>
</evidence>
<comment type="caution">
    <text evidence="2">The sequence shown here is derived from an EMBL/GenBank/DDBJ whole genome shotgun (WGS) entry which is preliminary data.</text>
</comment>
<dbReference type="AlphaFoldDB" id="A0A3S4ZSL3"/>
<feature type="region of interest" description="Disordered" evidence="1">
    <location>
        <begin position="49"/>
        <end position="68"/>
    </location>
</feature>
<feature type="compositionally biased region" description="Low complexity" evidence="1">
    <location>
        <begin position="54"/>
        <end position="65"/>
    </location>
</feature>
<evidence type="ECO:0000313" key="2">
    <source>
        <dbReference type="EMBL" id="VEL10982.1"/>
    </source>
</evidence>
<gene>
    <name evidence="2" type="ORF">PXEA_LOCUS4422</name>
</gene>
<name>A0A3S4ZSL3_9PLAT</name>
<dbReference type="Proteomes" id="UP000784294">
    <property type="component" value="Unassembled WGS sequence"/>
</dbReference>
<reference evidence="2" key="1">
    <citation type="submission" date="2018-11" db="EMBL/GenBank/DDBJ databases">
        <authorList>
            <consortium name="Pathogen Informatics"/>
        </authorList>
    </citation>
    <scope>NUCLEOTIDE SEQUENCE</scope>
</reference>
<feature type="non-terminal residue" evidence="2">
    <location>
        <position position="1"/>
    </location>
</feature>
<dbReference type="EMBL" id="CAAALY010010514">
    <property type="protein sequence ID" value="VEL10982.1"/>
    <property type="molecule type" value="Genomic_DNA"/>
</dbReference>
<keyword evidence="3" id="KW-1185">Reference proteome</keyword>
<sequence>DCPDIVIDEAGIRELNSKKRAYLSPPFRRGNFTEHQLNLKIQEQKQRIRQMMDSELSPSSTGSGSINLPWEEGLDEHNSEDILCPTSALPSLDDSTIPASISPTIGLSVSPLPSSSPLGSDPSKSFDLGELLWQDAPPSPNPNSFGAHLSPSSSLRLVDKREASIISRQPSLSTPMPMKGKSGCLNICLHAT</sequence>
<accession>A0A3S4ZSL3</accession>